<evidence type="ECO:0000313" key="2">
    <source>
        <dbReference type="Proteomes" id="UP001558613"/>
    </source>
</evidence>
<dbReference type="Proteomes" id="UP001558613">
    <property type="component" value="Unassembled WGS sequence"/>
</dbReference>
<gene>
    <name evidence="1" type="ORF">QQF64_012711</name>
</gene>
<accession>A0ABR3LW99</accession>
<sequence length="92" mass="10423">MGLRLHNASYKHPFGLRCHRLQDGPIAMPPGNCSRWQFVIRRAALHSILFRRAVRPPQRDSCGFTLSLEPANCRLRSSCLDSPISLCLLQPL</sequence>
<dbReference type="EMBL" id="JAYMGO010000018">
    <property type="protein sequence ID" value="KAL1257166.1"/>
    <property type="molecule type" value="Genomic_DNA"/>
</dbReference>
<name>A0ABR3LW99_9TELE</name>
<proteinExistence type="predicted"/>
<protein>
    <submittedName>
        <fullName evidence="1">Uncharacterized protein</fullName>
    </submittedName>
</protein>
<organism evidence="1 2">
    <name type="scientific">Cirrhinus molitorella</name>
    <name type="common">mud carp</name>
    <dbReference type="NCBI Taxonomy" id="172907"/>
    <lineage>
        <taxon>Eukaryota</taxon>
        <taxon>Metazoa</taxon>
        <taxon>Chordata</taxon>
        <taxon>Craniata</taxon>
        <taxon>Vertebrata</taxon>
        <taxon>Euteleostomi</taxon>
        <taxon>Actinopterygii</taxon>
        <taxon>Neopterygii</taxon>
        <taxon>Teleostei</taxon>
        <taxon>Ostariophysi</taxon>
        <taxon>Cypriniformes</taxon>
        <taxon>Cyprinidae</taxon>
        <taxon>Labeoninae</taxon>
        <taxon>Labeonini</taxon>
        <taxon>Cirrhinus</taxon>
    </lineage>
</organism>
<keyword evidence="2" id="KW-1185">Reference proteome</keyword>
<comment type="caution">
    <text evidence="1">The sequence shown here is derived from an EMBL/GenBank/DDBJ whole genome shotgun (WGS) entry which is preliminary data.</text>
</comment>
<reference evidence="1 2" key="1">
    <citation type="submission" date="2023-09" db="EMBL/GenBank/DDBJ databases">
        <authorList>
            <person name="Wang M."/>
        </authorList>
    </citation>
    <scope>NUCLEOTIDE SEQUENCE [LARGE SCALE GENOMIC DNA]</scope>
    <source>
        <strain evidence="1">GT-2023</strain>
        <tissue evidence="1">Liver</tissue>
    </source>
</reference>
<evidence type="ECO:0000313" key="1">
    <source>
        <dbReference type="EMBL" id="KAL1257166.1"/>
    </source>
</evidence>